<proteinExistence type="predicted"/>
<sequence length="660" mass="74037">MCPGSRLVGPPEIRDAPPQTSDDPVSTEIGDASPPVSDEPAEKPTGEPFLDVMDSSFNASSETPRGLTENLSATFLSSGNPCLDFFFKVVPDTPATTVIGLLTAAWKHDPLTALKLVCNLRGVRGTGKADKEGFYTAALWLHAHHPKTLALNVGSLAEFGYMKDLPEILHRLIDGADTREIAKDEHEKFRRAGRRGRSRFYSGKAKKGNAHETEKKIGTRDERIAAELTKVKIEIEKARKQRHEKKTKLAIRAVDRYASDPAYQFLHDRISEFFAKLLASDLEQLNKEKFKMIGLAAKWCPSLDSCFDRTTLLCESIARRLFPKESNPEYAEIEERHYAYRVRDRLRREVLVPLRKVLELPEIFMSSRQWNDLPYNRVASVAMNNYKDTFKKHDNDRFSNYLEDVKKGKAKIAAGALLPHEILAAVCKPKDEDGDDDDDVAELQWARMVQDVLKLGKLNNCIAVCDVSGSMSGTPMEVCVAMGILISELSEEPWKGRVITFSDEPQLHKITGNTLREKSEFVREMNWGMNTDFQKVFDQILQVAVQGNLPPEQMIKRVFVFSDMEFDRASKSSWETDYEVICSKFQASGYGEAIPEIVFWNLRDSSSVPVTANQKAVALVSGFSKNLVKLFLEGGGIVNPVAIMDLAISGKEYGKLVVFD</sequence>
<dbReference type="Proteomes" id="UP000827976">
    <property type="component" value="Chromosome 7"/>
</dbReference>
<gene>
    <name evidence="1" type="ORF">IHE45_07G120500</name>
</gene>
<evidence type="ECO:0000313" key="1">
    <source>
        <dbReference type="EMBL" id="KAH7677995.1"/>
    </source>
</evidence>
<comment type="caution">
    <text evidence="1">The sequence shown here is derived from an EMBL/GenBank/DDBJ whole genome shotgun (WGS) entry which is preliminary data.</text>
</comment>
<evidence type="ECO:0000313" key="2">
    <source>
        <dbReference type="Proteomes" id="UP000827976"/>
    </source>
</evidence>
<dbReference type="EMBL" id="CM037017">
    <property type="protein sequence ID" value="KAH7677995.1"/>
    <property type="molecule type" value="Genomic_DNA"/>
</dbReference>
<protein>
    <submittedName>
        <fullName evidence="1">VWA-like protein</fullName>
    </submittedName>
</protein>
<reference evidence="2" key="1">
    <citation type="journal article" date="2022" name="Nat. Commun.">
        <title>Chromosome evolution and the genetic basis of agronomically important traits in greater yam.</title>
        <authorList>
            <person name="Bredeson J.V."/>
            <person name="Lyons J.B."/>
            <person name="Oniyinde I.O."/>
            <person name="Okereke N.R."/>
            <person name="Kolade O."/>
            <person name="Nnabue I."/>
            <person name="Nwadili C.O."/>
            <person name="Hribova E."/>
            <person name="Parker M."/>
            <person name="Nwogha J."/>
            <person name="Shu S."/>
            <person name="Carlson J."/>
            <person name="Kariba R."/>
            <person name="Muthemba S."/>
            <person name="Knop K."/>
            <person name="Barton G.J."/>
            <person name="Sherwood A.V."/>
            <person name="Lopez-Montes A."/>
            <person name="Asiedu R."/>
            <person name="Jamnadass R."/>
            <person name="Muchugi A."/>
            <person name="Goodstein D."/>
            <person name="Egesi C.N."/>
            <person name="Featherston J."/>
            <person name="Asfaw A."/>
            <person name="Simpson G.G."/>
            <person name="Dolezel J."/>
            <person name="Hendre P.S."/>
            <person name="Van Deynze A."/>
            <person name="Kumar P.L."/>
            <person name="Obidiegwu J.E."/>
            <person name="Bhattacharjee R."/>
            <person name="Rokhsar D.S."/>
        </authorList>
    </citation>
    <scope>NUCLEOTIDE SEQUENCE [LARGE SCALE GENOMIC DNA]</scope>
    <source>
        <strain evidence="2">cv. TDa95/00328</strain>
    </source>
</reference>
<keyword evidence="2" id="KW-1185">Reference proteome</keyword>
<accession>A0ACB7VUF3</accession>
<name>A0ACB7VUF3_DIOAL</name>
<organism evidence="1 2">
    <name type="scientific">Dioscorea alata</name>
    <name type="common">Purple yam</name>
    <dbReference type="NCBI Taxonomy" id="55571"/>
    <lineage>
        <taxon>Eukaryota</taxon>
        <taxon>Viridiplantae</taxon>
        <taxon>Streptophyta</taxon>
        <taxon>Embryophyta</taxon>
        <taxon>Tracheophyta</taxon>
        <taxon>Spermatophyta</taxon>
        <taxon>Magnoliopsida</taxon>
        <taxon>Liliopsida</taxon>
        <taxon>Dioscoreales</taxon>
        <taxon>Dioscoreaceae</taxon>
        <taxon>Dioscorea</taxon>
    </lineage>
</organism>